<keyword evidence="1" id="KW-0472">Membrane</keyword>
<gene>
    <name evidence="3" type="ORF">CVAR292_01748</name>
</gene>
<keyword evidence="4" id="KW-1185">Reference proteome</keyword>
<accession>A0A0X2NLP8</accession>
<feature type="transmembrane region" description="Helical" evidence="1">
    <location>
        <begin position="144"/>
        <end position="162"/>
    </location>
</feature>
<feature type="domain" description="DUF4395" evidence="2">
    <location>
        <begin position="63"/>
        <end position="201"/>
    </location>
</feature>
<proteinExistence type="predicted"/>
<organism evidence="3 4">
    <name type="scientific">Corynebacterium variabile</name>
    <dbReference type="NCBI Taxonomy" id="1727"/>
    <lineage>
        <taxon>Bacteria</taxon>
        <taxon>Bacillati</taxon>
        <taxon>Actinomycetota</taxon>
        <taxon>Actinomycetes</taxon>
        <taxon>Mycobacteriales</taxon>
        <taxon>Corynebacteriaceae</taxon>
        <taxon>Corynebacterium</taxon>
    </lineage>
</organism>
<keyword evidence="1" id="KW-1133">Transmembrane helix</keyword>
<evidence type="ECO:0000313" key="4">
    <source>
        <dbReference type="Proteomes" id="UP000182498"/>
    </source>
</evidence>
<sequence>MRRSWHSVTGTLASTAAGEYAPRIMSQQYNLSNLNAPVIPSLTEQDARPPRGAGTLWWFPPVVNDRAARTTAMLVVVLTVVTVVVSLLGFGTAALVLNALLFIGFVLRVLAGPRFDPFGQLSVRWLAGAVFGEPLMTAGPPKRFAQGIGVVFSGVALVLRLVGGDIAVVAADVVLALLVVAASLEGFAGFCLGCRIFAWLQHRGMISADIRADCAVR</sequence>
<dbReference type="EMBL" id="FAUH01000011">
    <property type="protein sequence ID" value="CUU66404.1"/>
    <property type="molecule type" value="Genomic_DNA"/>
</dbReference>
<feature type="transmembrane region" description="Helical" evidence="1">
    <location>
        <begin position="174"/>
        <end position="198"/>
    </location>
</feature>
<dbReference type="InterPro" id="IPR025508">
    <property type="entry name" value="DUF4395"/>
</dbReference>
<evidence type="ECO:0000259" key="2">
    <source>
        <dbReference type="Pfam" id="PF14340"/>
    </source>
</evidence>
<reference evidence="4" key="1">
    <citation type="submission" date="2015-11" db="EMBL/GenBank/DDBJ databases">
        <authorList>
            <person name="Dugat-Bony E."/>
        </authorList>
    </citation>
    <scope>NUCLEOTIDE SEQUENCE [LARGE SCALE GENOMIC DNA]</scope>
    <source>
        <strain evidence="4">Mu292</strain>
    </source>
</reference>
<keyword evidence="1" id="KW-0812">Transmembrane</keyword>
<protein>
    <recommendedName>
        <fullName evidence="2">DUF4395 domain-containing protein</fullName>
    </recommendedName>
</protein>
<dbReference type="AlphaFoldDB" id="A0A0X2NLP8"/>
<evidence type="ECO:0000256" key="1">
    <source>
        <dbReference type="SAM" id="Phobius"/>
    </source>
</evidence>
<feature type="transmembrane region" description="Helical" evidence="1">
    <location>
        <begin position="74"/>
        <end position="107"/>
    </location>
</feature>
<dbReference type="Pfam" id="PF14340">
    <property type="entry name" value="DUF4395"/>
    <property type="match status" value="1"/>
</dbReference>
<name>A0A0X2NLP8_9CORY</name>
<evidence type="ECO:0000313" key="3">
    <source>
        <dbReference type="EMBL" id="CUU66404.1"/>
    </source>
</evidence>
<dbReference type="Proteomes" id="UP000182498">
    <property type="component" value="Unassembled WGS sequence"/>
</dbReference>
<dbReference type="OrthoDB" id="345402at2"/>